<evidence type="ECO:0000313" key="2">
    <source>
        <dbReference type="EMBL" id="GGG91237.1"/>
    </source>
</evidence>
<accession>A0A917HUY4</accession>
<comment type="caution">
    <text evidence="2">The sequence shown here is derived from an EMBL/GenBank/DDBJ whole genome shotgun (WGS) entry which is preliminary data.</text>
</comment>
<dbReference type="Proteomes" id="UP000660862">
    <property type="component" value="Unassembled WGS sequence"/>
</dbReference>
<dbReference type="RefSeq" id="WP_188506583.1">
    <property type="nucleotide sequence ID" value="NZ_BMER01000002.1"/>
</dbReference>
<keyword evidence="3" id="KW-1185">Reference proteome</keyword>
<dbReference type="EMBL" id="BMER01000002">
    <property type="protein sequence ID" value="GGG91237.1"/>
    <property type="molecule type" value="Genomic_DNA"/>
</dbReference>
<reference evidence="2" key="1">
    <citation type="journal article" date="2014" name="Int. J. Syst. Evol. Microbiol.">
        <title>Complete genome sequence of Corynebacterium casei LMG S-19264T (=DSM 44701T), isolated from a smear-ripened cheese.</title>
        <authorList>
            <consortium name="US DOE Joint Genome Institute (JGI-PGF)"/>
            <person name="Walter F."/>
            <person name="Albersmeier A."/>
            <person name="Kalinowski J."/>
            <person name="Ruckert C."/>
        </authorList>
    </citation>
    <scope>NUCLEOTIDE SEQUENCE</scope>
    <source>
        <strain evidence="2">CGMCC 1.12195</strain>
    </source>
</reference>
<proteinExistence type="predicted"/>
<protein>
    <submittedName>
        <fullName evidence="2">Uncharacterized protein</fullName>
    </submittedName>
</protein>
<dbReference type="AlphaFoldDB" id="A0A917HUY4"/>
<feature type="region of interest" description="Disordered" evidence="1">
    <location>
        <begin position="143"/>
        <end position="162"/>
    </location>
</feature>
<sequence>MMNIQTLSSLVCLASLMACQSGTERHEQADNDRNESQEQKYCFLRTEGMQQQDTSFIQLMVRNETVSGIYNVIPHEKDARRGTVLGKLTDDVFDLVWTFSQEGMQDTLRVVFKQQDGKLLQKQLTVDTLTGRQVTVDSSRFSETYEPVDCAPTSEGDDVDSP</sequence>
<gene>
    <name evidence="2" type="ORF">GCM10007415_27270</name>
</gene>
<name>A0A917HUY4_9SPHI</name>
<organism evidence="2 3">
    <name type="scientific">Parapedobacter pyrenivorans</name>
    <dbReference type="NCBI Taxonomy" id="1305674"/>
    <lineage>
        <taxon>Bacteria</taxon>
        <taxon>Pseudomonadati</taxon>
        <taxon>Bacteroidota</taxon>
        <taxon>Sphingobacteriia</taxon>
        <taxon>Sphingobacteriales</taxon>
        <taxon>Sphingobacteriaceae</taxon>
        <taxon>Parapedobacter</taxon>
    </lineage>
</organism>
<reference evidence="2" key="2">
    <citation type="submission" date="2020-09" db="EMBL/GenBank/DDBJ databases">
        <authorList>
            <person name="Sun Q."/>
            <person name="Zhou Y."/>
        </authorList>
    </citation>
    <scope>NUCLEOTIDE SEQUENCE</scope>
    <source>
        <strain evidence="2">CGMCC 1.12195</strain>
    </source>
</reference>
<evidence type="ECO:0000256" key="1">
    <source>
        <dbReference type="SAM" id="MobiDB-lite"/>
    </source>
</evidence>
<evidence type="ECO:0000313" key="3">
    <source>
        <dbReference type="Proteomes" id="UP000660862"/>
    </source>
</evidence>